<dbReference type="InterPro" id="IPR027417">
    <property type="entry name" value="P-loop_NTPase"/>
</dbReference>
<evidence type="ECO:0000313" key="4">
    <source>
        <dbReference type="EMBL" id="MBG6137107.1"/>
    </source>
</evidence>
<dbReference type="GO" id="GO:0006355">
    <property type="term" value="P:regulation of DNA-templated transcription"/>
    <property type="evidence" value="ECO:0007669"/>
    <property type="project" value="InterPro"/>
</dbReference>
<name>A0A8J7GI64_9ACTN</name>
<dbReference type="Pfam" id="PF13191">
    <property type="entry name" value="AAA_16"/>
    <property type="match status" value="1"/>
</dbReference>
<dbReference type="Gene3D" id="1.10.10.10">
    <property type="entry name" value="Winged helix-like DNA-binding domain superfamily/Winged helix DNA-binding domain"/>
    <property type="match status" value="1"/>
</dbReference>
<dbReference type="SMART" id="SM00421">
    <property type="entry name" value="HTH_LUXR"/>
    <property type="match status" value="1"/>
</dbReference>
<dbReference type="GO" id="GO:0005524">
    <property type="term" value="F:ATP binding"/>
    <property type="evidence" value="ECO:0007669"/>
    <property type="project" value="UniProtKB-KW"/>
</dbReference>
<gene>
    <name evidence="4" type="ORF">IW245_003301</name>
</gene>
<proteinExistence type="predicted"/>
<dbReference type="InterPro" id="IPR000792">
    <property type="entry name" value="Tscrpt_reg_LuxR_C"/>
</dbReference>
<evidence type="ECO:0000313" key="5">
    <source>
        <dbReference type="Proteomes" id="UP000622552"/>
    </source>
</evidence>
<dbReference type="InterPro" id="IPR016032">
    <property type="entry name" value="Sig_transdc_resp-reg_C-effctor"/>
</dbReference>
<dbReference type="AlphaFoldDB" id="A0A8J7GI64"/>
<feature type="domain" description="HTH luxR-type" evidence="3">
    <location>
        <begin position="845"/>
        <end position="910"/>
    </location>
</feature>
<dbReference type="InterPro" id="IPR036388">
    <property type="entry name" value="WH-like_DNA-bd_sf"/>
</dbReference>
<dbReference type="SUPFAM" id="SSF48452">
    <property type="entry name" value="TPR-like"/>
    <property type="match status" value="2"/>
</dbReference>
<evidence type="ECO:0000256" key="2">
    <source>
        <dbReference type="ARBA" id="ARBA00022840"/>
    </source>
</evidence>
<dbReference type="InterPro" id="IPR041664">
    <property type="entry name" value="AAA_16"/>
</dbReference>
<dbReference type="SUPFAM" id="SSF46894">
    <property type="entry name" value="C-terminal effector domain of the bipartite response regulators"/>
    <property type="match status" value="1"/>
</dbReference>
<dbReference type="GO" id="GO:0003677">
    <property type="term" value="F:DNA binding"/>
    <property type="evidence" value="ECO:0007669"/>
    <property type="project" value="UniProtKB-KW"/>
</dbReference>
<protein>
    <submittedName>
        <fullName evidence="4">DNA-binding CsgD family transcriptional regulator</fullName>
    </submittedName>
</protein>
<dbReference type="CDD" id="cd06170">
    <property type="entry name" value="LuxR_C_like"/>
    <property type="match status" value="1"/>
</dbReference>
<keyword evidence="5" id="KW-1185">Reference proteome</keyword>
<dbReference type="GO" id="GO:0004016">
    <property type="term" value="F:adenylate cyclase activity"/>
    <property type="evidence" value="ECO:0007669"/>
    <property type="project" value="TreeGrafter"/>
</dbReference>
<comment type="caution">
    <text evidence="4">The sequence shown here is derived from an EMBL/GenBank/DDBJ whole genome shotgun (WGS) entry which is preliminary data.</text>
</comment>
<dbReference type="PROSITE" id="PS00622">
    <property type="entry name" value="HTH_LUXR_1"/>
    <property type="match status" value="1"/>
</dbReference>
<keyword evidence="2" id="KW-0067">ATP-binding</keyword>
<dbReference type="Gene3D" id="1.25.40.10">
    <property type="entry name" value="Tetratricopeptide repeat domain"/>
    <property type="match status" value="1"/>
</dbReference>
<sequence length="912" mass="95024">MPNAPDLVLGRDPELSRLSGWVDDVVAGRGRAALVEGELGIGKSTLVRAAGRAAADRGCQVFWGAGDELGQALPLLPLLEALRVRESDDPRRVAIVRTLRGEFTHTGPVSAAAEQLVALVDELCATPAVLVIDDLQWADDTSLAVWERLARAVRQLPLLLIGVLRAGPRSGRLAALRRAVGPGSTLRLGRLTEPSIVDLVSALAGGRPGGGLLGLAAGAAGNPLYLTELVGALARGGGLAVDAAGDVESTGQPPTSLSAAIADRLGFLPEPVRQVLRAAALLGGDFTVPDLAVVSGRPVAELAGTLAEARAAGVLTGSLAFRHPLIRTALYDELPAPVRAAWHLDAGRALADAGASVDRVARQVLPAVAGTPDTEPVDPWVVRWLHSAAAALVGQAPQVAVELLRRAVPGRSDGVLASRLADALYRVGDPAAAEKVASRALLLASDPDVVVDLHWTLTQCRTLTGTSSDFLPEALAAAEPGSRHRARLLVLTARTHWGTGHVDTAARVAAEALDLGTAVGDRWATSWALHVLTIVAMTRGAVADALPLFERALAEADAEPGLTDLRLLLQINQAGAFGELDRQAEALAAVQQVGQLADRTGNVVRLAQAHSALGQLSLDAGRWDDALAEVDVLPAELKDPAVACCDHGVAAVIGFHRSQPELARGHLAAAGPYADRIGDRLVGPLALARSLDHELAGEPAAALAVLGEARDLLPEAVRLAVALGDRDRAGELTLLAERLACDQPVPHRLAVALHCRGQLDGDPAALLLAADRYQDSGRALPRAVALEAGAAAFAEHGDKTSARAAYARAFDAYTALGATWDLARLGARLRTHGIRRGPQGSHRRTYTGWDSLTPTEVRIAALVVEGLSNPQIGARLFLSPRTVGTHVSHILAKLGVHSRIDIARESGLRASS</sequence>
<dbReference type="Proteomes" id="UP000622552">
    <property type="component" value="Unassembled WGS sequence"/>
</dbReference>
<organism evidence="4 5">
    <name type="scientific">Longispora fulva</name>
    <dbReference type="NCBI Taxonomy" id="619741"/>
    <lineage>
        <taxon>Bacteria</taxon>
        <taxon>Bacillati</taxon>
        <taxon>Actinomycetota</taxon>
        <taxon>Actinomycetes</taxon>
        <taxon>Micromonosporales</taxon>
        <taxon>Micromonosporaceae</taxon>
        <taxon>Longispora</taxon>
    </lineage>
</organism>
<dbReference type="SUPFAM" id="SSF52540">
    <property type="entry name" value="P-loop containing nucleoside triphosphate hydrolases"/>
    <property type="match status" value="1"/>
</dbReference>
<dbReference type="RefSeq" id="WP_197004010.1">
    <property type="nucleotide sequence ID" value="NZ_BONS01000022.1"/>
</dbReference>
<dbReference type="GO" id="GO:0005737">
    <property type="term" value="C:cytoplasm"/>
    <property type="evidence" value="ECO:0007669"/>
    <property type="project" value="TreeGrafter"/>
</dbReference>
<dbReference type="PANTHER" id="PTHR16305">
    <property type="entry name" value="TESTICULAR SOLUBLE ADENYLYL CYCLASE"/>
    <property type="match status" value="1"/>
</dbReference>
<evidence type="ECO:0000256" key="1">
    <source>
        <dbReference type="ARBA" id="ARBA00022741"/>
    </source>
</evidence>
<keyword evidence="4" id="KW-0238">DNA-binding</keyword>
<keyword evidence="1" id="KW-0547">Nucleotide-binding</keyword>
<dbReference type="PANTHER" id="PTHR16305:SF35">
    <property type="entry name" value="TRANSCRIPTIONAL ACTIVATOR DOMAIN"/>
    <property type="match status" value="1"/>
</dbReference>
<dbReference type="EMBL" id="JADOUF010000001">
    <property type="protein sequence ID" value="MBG6137107.1"/>
    <property type="molecule type" value="Genomic_DNA"/>
</dbReference>
<dbReference type="PROSITE" id="PS50043">
    <property type="entry name" value="HTH_LUXR_2"/>
    <property type="match status" value="1"/>
</dbReference>
<dbReference type="Pfam" id="PF00196">
    <property type="entry name" value="GerE"/>
    <property type="match status" value="1"/>
</dbReference>
<evidence type="ECO:0000259" key="3">
    <source>
        <dbReference type="PROSITE" id="PS50043"/>
    </source>
</evidence>
<accession>A0A8J7GI64</accession>
<dbReference type="PRINTS" id="PR00038">
    <property type="entry name" value="HTHLUXR"/>
</dbReference>
<reference evidence="4" key="1">
    <citation type="submission" date="2020-11" db="EMBL/GenBank/DDBJ databases">
        <title>Sequencing the genomes of 1000 actinobacteria strains.</title>
        <authorList>
            <person name="Klenk H.-P."/>
        </authorList>
    </citation>
    <scope>NUCLEOTIDE SEQUENCE</scope>
    <source>
        <strain evidence="4">DSM 45356</strain>
    </source>
</reference>
<dbReference type="InterPro" id="IPR011990">
    <property type="entry name" value="TPR-like_helical_dom_sf"/>
</dbReference>